<dbReference type="Proteomes" id="UP001501444">
    <property type="component" value="Unassembled WGS sequence"/>
</dbReference>
<gene>
    <name evidence="4" type="ORF">GCM10010170_056780</name>
</gene>
<accession>A0ABN3GUQ0</accession>
<organism evidence="4 5">
    <name type="scientific">Dactylosporangium salmoneum</name>
    <dbReference type="NCBI Taxonomy" id="53361"/>
    <lineage>
        <taxon>Bacteria</taxon>
        <taxon>Bacillati</taxon>
        <taxon>Actinomycetota</taxon>
        <taxon>Actinomycetes</taxon>
        <taxon>Micromonosporales</taxon>
        <taxon>Micromonosporaceae</taxon>
        <taxon>Dactylosporangium</taxon>
    </lineage>
</organism>
<dbReference type="SMART" id="SM00382">
    <property type="entry name" value="AAA"/>
    <property type="match status" value="1"/>
</dbReference>
<dbReference type="SUPFAM" id="SSF52540">
    <property type="entry name" value="P-loop containing nucleoside triphosphate hydrolases"/>
    <property type="match status" value="1"/>
</dbReference>
<protein>
    <submittedName>
        <fullName evidence="4">LuxR family transcriptional regulator</fullName>
    </submittedName>
</protein>
<keyword evidence="1" id="KW-0547">Nucleotide-binding</keyword>
<evidence type="ECO:0000313" key="4">
    <source>
        <dbReference type="EMBL" id="GAA2361428.1"/>
    </source>
</evidence>
<dbReference type="InterPro" id="IPR003593">
    <property type="entry name" value="AAA+_ATPase"/>
</dbReference>
<dbReference type="InterPro" id="IPR011990">
    <property type="entry name" value="TPR-like_helical_dom_sf"/>
</dbReference>
<evidence type="ECO:0000256" key="2">
    <source>
        <dbReference type="ARBA" id="ARBA00022840"/>
    </source>
</evidence>
<evidence type="ECO:0000313" key="5">
    <source>
        <dbReference type="Proteomes" id="UP001501444"/>
    </source>
</evidence>
<evidence type="ECO:0000259" key="3">
    <source>
        <dbReference type="SMART" id="SM00382"/>
    </source>
</evidence>
<keyword evidence="5" id="KW-1185">Reference proteome</keyword>
<keyword evidence="2" id="KW-0067">ATP-binding</keyword>
<dbReference type="Gene3D" id="1.25.40.10">
    <property type="entry name" value="Tetratricopeptide repeat domain"/>
    <property type="match status" value="1"/>
</dbReference>
<dbReference type="SUPFAM" id="SSF48452">
    <property type="entry name" value="TPR-like"/>
    <property type="match status" value="1"/>
</dbReference>
<reference evidence="4 5" key="1">
    <citation type="journal article" date="2019" name="Int. J. Syst. Evol. Microbiol.">
        <title>The Global Catalogue of Microorganisms (GCM) 10K type strain sequencing project: providing services to taxonomists for standard genome sequencing and annotation.</title>
        <authorList>
            <consortium name="The Broad Institute Genomics Platform"/>
            <consortium name="The Broad Institute Genome Sequencing Center for Infectious Disease"/>
            <person name="Wu L."/>
            <person name="Ma J."/>
        </authorList>
    </citation>
    <scope>NUCLEOTIDE SEQUENCE [LARGE SCALE GENOMIC DNA]</scope>
    <source>
        <strain evidence="4 5">JCM 3272</strain>
    </source>
</reference>
<evidence type="ECO:0000256" key="1">
    <source>
        <dbReference type="ARBA" id="ARBA00022741"/>
    </source>
</evidence>
<dbReference type="PANTHER" id="PTHR16305:SF35">
    <property type="entry name" value="TRANSCRIPTIONAL ACTIVATOR DOMAIN"/>
    <property type="match status" value="1"/>
</dbReference>
<dbReference type="InterPro" id="IPR041664">
    <property type="entry name" value="AAA_16"/>
</dbReference>
<comment type="caution">
    <text evidence="4">The sequence shown here is derived from an EMBL/GenBank/DDBJ whole genome shotgun (WGS) entry which is preliminary data.</text>
</comment>
<dbReference type="EMBL" id="BAAARV010000053">
    <property type="protein sequence ID" value="GAA2361428.1"/>
    <property type="molecule type" value="Genomic_DNA"/>
</dbReference>
<sequence>MTRPVAIDIASPMDILGRQRELVQIAQVIDAAASGSTKLLLLGEPGIGKSTLLRAAVNYAKAAGHQVLGVAGVQAEAELPFAALHQLLRPVLRAMPELPVAQQDALRCAFGLSDGRAPEPFLIALAGLNLLTAAAEKRPVVVALDDVHWLDGATHEALALIARRLDRQRVALIAAARQGYPGPLPEAGLPTLTVAGLRDGPAAQLLDEHANGLDDRARAQILRQALGNPLALVELPALWGTRGRVAAEGSLSGSEVSLTSRLERAFAGRVAELTQAARDLLLVMALAHRGDVEELRAAASLLAGSPVGGAPFTEVTAARLIEPDPASDGALRFHHPLVRSGVLCYESVARRQAAHGALANALSGDGYRRAWHRAMSIAGRDDEVADELVANVDVSLARGAVSRAVVELERAAHLTTDPRRRSHRLLLAAQHAFSLGQTQTVSRLVDEASRHPLQELDWARAEWLREIFHDGLPGDAIRVKELCAVARKAHDAGDADLALNLLLGAAMRCWWADTGPEARARVAAVLKQLPEVETEPRWIAALAVAEPVLEAATVTQILSRPGWTSESDGDRLRLLGMAAHAIGDTERAADLLGRAQAVLRDTGRLGLLLHVLGMYNHVLVELGELAQADVVVQEANRLAEETQQPVWTAGTLSTGGRLAAFQGDPSRALRMAEQATRLAGRLNDQLCVAVLASGAAHLAAGRFVEAFEELSRVFDPNDPAYHWRESFAGLGTMAESAVAAGRAAEARRIVAGLEDVARVTPSPLLHIHLGYARAVLADEHDAEALYRAALTMRLHRWPFVRARLELAYGEWLLSHGRMGEARSVLTTAQSTLDECGARPWARWARESLAVAGAARPDAV</sequence>
<dbReference type="Pfam" id="PF13191">
    <property type="entry name" value="AAA_16"/>
    <property type="match status" value="1"/>
</dbReference>
<feature type="domain" description="AAA+ ATPase" evidence="3">
    <location>
        <begin position="35"/>
        <end position="227"/>
    </location>
</feature>
<name>A0ABN3GUQ0_9ACTN</name>
<proteinExistence type="predicted"/>
<dbReference type="PANTHER" id="PTHR16305">
    <property type="entry name" value="TESTICULAR SOLUBLE ADENYLYL CYCLASE"/>
    <property type="match status" value="1"/>
</dbReference>
<dbReference type="Gene3D" id="3.40.50.300">
    <property type="entry name" value="P-loop containing nucleotide triphosphate hydrolases"/>
    <property type="match status" value="1"/>
</dbReference>
<dbReference type="InterPro" id="IPR027417">
    <property type="entry name" value="P-loop_NTPase"/>
</dbReference>